<dbReference type="Proteomes" id="UP000243723">
    <property type="component" value="Unassembled WGS sequence"/>
</dbReference>
<proteinExistence type="predicted"/>
<reference evidence="2 3" key="1">
    <citation type="submission" date="2017-05" db="EMBL/GenBank/DDBJ databases">
        <title>Draft genome sequence of Elsinoe australis.</title>
        <authorList>
            <person name="Cheng Q."/>
        </authorList>
    </citation>
    <scope>NUCLEOTIDE SEQUENCE [LARGE SCALE GENOMIC DNA]</scope>
    <source>
        <strain evidence="2 3">NL1</strain>
    </source>
</reference>
<sequence length="199" mass="21628">MPVKWDAQKDQFLLLQITAYITLNKEQFDNIIAAWPTETLGEKPTQRAISEHFVKLRQVLGKAGVGNFKANGAKGGKGPKAPSTPSVGNKAAPKSRSTTTKAKGASKLGGKRKRGNDSSEGEAEMTEEDDTPTHARIKTEDGGETAIQMEPMRQSLPRGTKSPEHRKKQAQYVQENFGESSEESDVVAGEEGNYVPETD</sequence>
<dbReference type="AlphaFoldDB" id="A0A2P8A860"/>
<dbReference type="OrthoDB" id="5420368at2759"/>
<feature type="compositionally biased region" description="Acidic residues" evidence="1">
    <location>
        <begin position="119"/>
        <end position="130"/>
    </location>
</feature>
<name>A0A2P8A860_9PEZI</name>
<dbReference type="EMBL" id="NHZQ01000060">
    <property type="protein sequence ID" value="PSK56645.1"/>
    <property type="molecule type" value="Genomic_DNA"/>
</dbReference>
<protein>
    <submittedName>
        <fullName evidence="2">Uncharacterized protein</fullName>
    </submittedName>
</protein>
<feature type="compositionally biased region" description="Basic and acidic residues" evidence="1">
    <location>
        <begin position="131"/>
        <end position="141"/>
    </location>
</feature>
<comment type="caution">
    <text evidence="2">The sequence shown here is derived from an EMBL/GenBank/DDBJ whole genome shotgun (WGS) entry which is preliminary data.</text>
</comment>
<accession>A0A2P8A860</accession>
<feature type="region of interest" description="Disordered" evidence="1">
    <location>
        <begin position="68"/>
        <end position="199"/>
    </location>
</feature>
<evidence type="ECO:0000313" key="3">
    <source>
        <dbReference type="Proteomes" id="UP000243723"/>
    </source>
</evidence>
<keyword evidence="3" id="KW-1185">Reference proteome</keyword>
<gene>
    <name evidence="2" type="ORF">B9Z65_6269</name>
</gene>
<evidence type="ECO:0000256" key="1">
    <source>
        <dbReference type="SAM" id="MobiDB-lite"/>
    </source>
</evidence>
<organism evidence="2 3">
    <name type="scientific">Elsinoe australis</name>
    <dbReference type="NCBI Taxonomy" id="40998"/>
    <lineage>
        <taxon>Eukaryota</taxon>
        <taxon>Fungi</taxon>
        <taxon>Dikarya</taxon>
        <taxon>Ascomycota</taxon>
        <taxon>Pezizomycotina</taxon>
        <taxon>Dothideomycetes</taxon>
        <taxon>Dothideomycetidae</taxon>
        <taxon>Myriangiales</taxon>
        <taxon>Elsinoaceae</taxon>
        <taxon>Elsinoe</taxon>
    </lineage>
</organism>
<dbReference type="STRING" id="40998.A0A2P8A860"/>
<evidence type="ECO:0000313" key="2">
    <source>
        <dbReference type="EMBL" id="PSK56645.1"/>
    </source>
</evidence>